<name>A0A0A9FIS7_ARUDO</name>
<dbReference type="AlphaFoldDB" id="A0A0A9FIS7"/>
<sequence>MDYECLRGNAFANKMAKQNLESMSPLDWWRSYDGRAI</sequence>
<proteinExistence type="predicted"/>
<accession>A0A0A9FIS7</accession>
<reference evidence="1" key="1">
    <citation type="submission" date="2014-09" db="EMBL/GenBank/DDBJ databases">
        <authorList>
            <person name="Magalhaes I.L.F."/>
            <person name="Oliveira U."/>
            <person name="Santos F.R."/>
            <person name="Vidigal T.H.D.A."/>
            <person name="Brescovit A.D."/>
            <person name="Santos A.J."/>
        </authorList>
    </citation>
    <scope>NUCLEOTIDE SEQUENCE</scope>
    <source>
        <tissue evidence="1">Shoot tissue taken approximately 20 cm above the soil surface</tissue>
    </source>
</reference>
<organism evidence="1">
    <name type="scientific">Arundo donax</name>
    <name type="common">Giant reed</name>
    <name type="synonym">Donax arundinaceus</name>
    <dbReference type="NCBI Taxonomy" id="35708"/>
    <lineage>
        <taxon>Eukaryota</taxon>
        <taxon>Viridiplantae</taxon>
        <taxon>Streptophyta</taxon>
        <taxon>Embryophyta</taxon>
        <taxon>Tracheophyta</taxon>
        <taxon>Spermatophyta</taxon>
        <taxon>Magnoliopsida</taxon>
        <taxon>Liliopsida</taxon>
        <taxon>Poales</taxon>
        <taxon>Poaceae</taxon>
        <taxon>PACMAD clade</taxon>
        <taxon>Arundinoideae</taxon>
        <taxon>Arundineae</taxon>
        <taxon>Arundo</taxon>
    </lineage>
</organism>
<evidence type="ECO:0000313" key="1">
    <source>
        <dbReference type="EMBL" id="JAE08158.1"/>
    </source>
</evidence>
<dbReference type="EMBL" id="GBRH01189738">
    <property type="protein sequence ID" value="JAE08158.1"/>
    <property type="molecule type" value="Transcribed_RNA"/>
</dbReference>
<reference evidence="1" key="2">
    <citation type="journal article" date="2015" name="Data Brief">
        <title>Shoot transcriptome of the giant reed, Arundo donax.</title>
        <authorList>
            <person name="Barrero R.A."/>
            <person name="Guerrero F.D."/>
            <person name="Moolhuijzen P."/>
            <person name="Goolsby J.A."/>
            <person name="Tidwell J."/>
            <person name="Bellgard S.E."/>
            <person name="Bellgard M.I."/>
        </authorList>
    </citation>
    <scope>NUCLEOTIDE SEQUENCE</scope>
    <source>
        <tissue evidence="1">Shoot tissue taken approximately 20 cm above the soil surface</tissue>
    </source>
</reference>
<protein>
    <submittedName>
        <fullName evidence="1">Uncharacterized protein</fullName>
    </submittedName>
</protein>